<gene>
    <name evidence="2" type="ORF">FYJ29_11600</name>
</gene>
<evidence type="ECO:0000259" key="1">
    <source>
        <dbReference type="PROSITE" id="PS50994"/>
    </source>
</evidence>
<evidence type="ECO:0000313" key="3">
    <source>
        <dbReference type="Proteomes" id="UP000483362"/>
    </source>
</evidence>
<evidence type="ECO:0000313" key="2">
    <source>
        <dbReference type="EMBL" id="MSS18398.1"/>
    </source>
</evidence>
<accession>A0A6L5XFZ6</accession>
<dbReference type="GO" id="GO:0015074">
    <property type="term" value="P:DNA integration"/>
    <property type="evidence" value="ECO:0007669"/>
    <property type="project" value="InterPro"/>
</dbReference>
<proteinExistence type="predicted"/>
<feature type="domain" description="Integrase catalytic" evidence="1">
    <location>
        <begin position="29"/>
        <end position="121"/>
    </location>
</feature>
<dbReference type="AlphaFoldDB" id="A0A6L5XFZ6"/>
<organism evidence="2 3">
    <name type="scientific">Sodaliphilus pleomorphus</name>
    <dbReference type="NCBI Taxonomy" id="2606626"/>
    <lineage>
        <taxon>Bacteria</taxon>
        <taxon>Pseudomonadati</taxon>
        <taxon>Bacteroidota</taxon>
        <taxon>Bacteroidia</taxon>
        <taxon>Bacteroidales</taxon>
        <taxon>Muribaculaceae</taxon>
        <taxon>Sodaliphilus</taxon>
    </lineage>
</organism>
<dbReference type="GO" id="GO:0004803">
    <property type="term" value="F:transposase activity"/>
    <property type="evidence" value="ECO:0007669"/>
    <property type="project" value="TreeGrafter"/>
</dbReference>
<dbReference type="GO" id="GO:0003676">
    <property type="term" value="F:nucleic acid binding"/>
    <property type="evidence" value="ECO:0007669"/>
    <property type="project" value="InterPro"/>
</dbReference>
<dbReference type="Gene3D" id="3.30.420.10">
    <property type="entry name" value="Ribonuclease H-like superfamily/Ribonuclease H"/>
    <property type="match status" value="1"/>
</dbReference>
<dbReference type="NCBIfam" id="NF033563">
    <property type="entry name" value="transpos_IS30"/>
    <property type="match status" value="1"/>
</dbReference>
<dbReference type="InterPro" id="IPR053392">
    <property type="entry name" value="Transposase_IS30-like"/>
</dbReference>
<dbReference type="PROSITE" id="PS50994">
    <property type="entry name" value="INTEGRASE"/>
    <property type="match status" value="1"/>
</dbReference>
<dbReference type="EMBL" id="VULT01000020">
    <property type="protein sequence ID" value="MSS18398.1"/>
    <property type="molecule type" value="Genomic_DNA"/>
</dbReference>
<dbReference type="PANTHER" id="PTHR10948:SF23">
    <property type="entry name" value="TRANSPOSASE INSI FOR INSERTION SEQUENCE ELEMENT IS30A-RELATED"/>
    <property type="match status" value="1"/>
</dbReference>
<name>A0A6L5XFZ6_9BACT</name>
<protein>
    <submittedName>
        <fullName evidence="2">IS30 family transposase</fullName>
    </submittedName>
</protein>
<dbReference type="InterPro" id="IPR036397">
    <property type="entry name" value="RNaseH_sf"/>
</dbReference>
<dbReference type="GO" id="GO:0005829">
    <property type="term" value="C:cytosol"/>
    <property type="evidence" value="ECO:0007669"/>
    <property type="project" value="TreeGrafter"/>
</dbReference>
<dbReference type="InterPro" id="IPR051917">
    <property type="entry name" value="Transposase-Integrase"/>
</dbReference>
<dbReference type="GO" id="GO:0032196">
    <property type="term" value="P:transposition"/>
    <property type="evidence" value="ECO:0007669"/>
    <property type="project" value="TreeGrafter"/>
</dbReference>
<dbReference type="PANTHER" id="PTHR10948">
    <property type="entry name" value="TRANSPOSASE"/>
    <property type="match status" value="1"/>
</dbReference>
<reference evidence="2 3" key="1">
    <citation type="submission" date="2019-08" db="EMBL/GenBank/DDBJ databases">
        <title>In-depth cultivation of the pig gut microbiome towards novel bacterial diversity and tailored functional studies.</title>
        <authorList>
            <person name="Wylensek D."/>
            <person name="Hitch T.C.A."/>
            <person name="Clavel T."/>
        </authorList>
    </citation>
    <scope>NUCLEOTIDE SEQUENCE [LARGE SCALE GENOMIC DNA]</scope>
    <source>
        <strain evidence="2 3">Oil-RF-744-WCA-WT-10</strain>
    </source>
</reference>
<sequence>MKNTAEVCLAAGGAKPPKSSFMLMEKLDTGKQAVPLANAVVRLIRESGLPVRSITTDNGPEFAAHEIHARELNTKVYFAHPYCSWEKGAIENMNGLIRQYIPKKTDFRGISRLYVKALSKN</sequence>
<comment type="caution">
    <text evidence="2">The sequence shown here is derived from an EMBL/GenBank/DDBJ whole genome shotgun (WGS) entry which is preliminary data.</text>
</comment>
<dbReference type="Proteomes" id="UP000483362">
    <property type="component" value="Unassembled WGS sequence"/>
</dbReference>
<keyword evidence="3" id="KW-1185">Reference proteome</keyword>
<dbReference type="SUPFAM" id="SSF53098">
    <property type="entry name" value="Ribonuclease H-like"/>
    <property type="match status" value="1"/>
</dbReference>
<dbReference type="InterPro" id="IPR012337">
    <property type="entry name" value="RNaseH-like_sf"/>
</dbReference>
<dbReference type="InterPro" id="IPR001584">
    <property type="entry name" value="Integrase_cat-core"/>
</dbReference>